<dbReference type="InterPro" id="IPR036812">
    <property type="entry name" value="NAD(P)_OxRdtase_dom_sf"/>
</dbReference>
<dbReference type="InterPro" id="IPR018170">
    <property type="entry name" value="Aldo/ket_reductase_CS"/>
</dbReference>
<evidence type="ECO:0000313" key="3">
    <source>
        <dbReference type="EMBL" id="MFC5653292.1"/>
    </source>
</evidence>
<dbReference type="InterPro" id="IPR023210">
    <property type="entry name" value="NADP_OxRdtase_dom"/>
</dbReference>
<dbReference type="SUPFAM" id="SSF51430">
    <property type="entry name" value="NAD(P)-linked oxidoreductase"/>
    <property type="match status" value="1"/>
</dbReference>
<feature type="domain" description="NADP-dependent oxidoreductase" evidence="2">
    <location>
        <begin position="16"/>
        <end position="310"/>
    </location>
</feature>
<proteinExistence type="predicted"/>
<name>A0ABW0W4Z2_9BACL</name>
<dbReference type="EMBL" id="JBHSOW010000121">
    <property type="protein sequence ID" value="MFC5653292.1"/>
    <property type="molecule type" value="Genomic_DNA"/>
</dbReference>
<dbReference type="PROSITE" id="PS00062">
    <property type="entry name" value="ALDOKETO_REDUCTASE_2"/>
    <property type="match status" value="1"/>
</dbReference>
<dbReference type="PANTHER" id="PTHR43364:SF4">
    <property type="entry name" value="NAD(P)-LINKED OXIDOREDUCTASE SUPERFAMILY PROTEIN"/>
    <property type="match status" value="1"/>
</dbReference>
<gene>
    <name evidence="3" type="ORF">ACFPYJ_30100</name>
</gene>
<dbReference type="InterPro" id="IPR020471">
    <property type="entry name" value="AKR"/>
</dbReference>
<evidence type="ECO:0000256" key="1">
    <source>
        <dbReference type="ARBA" id="ARBA00023002"/>
    </source>
</evidence>
<dbReference type="InterPro" id="IPR050523">
    <property type="entry name" value="AKR_Detox_Biosynth"/>
</dbReference>
<dbReference type="PRINTS" id="PR00069">
    <property type="entry name" value="ALDKETRDTASE"/>
</dbReference>
<sequence length="322" mass="35633">MQYNNLSKTSLKVSILSLGTMMFGGQTSEADSLKIMDYAFEHGINFFDTANSYNQGESEKIVGKGLKGRRDEIILATKVRGNMGENPNNAGLSRRNILSAVDASLKRLDTDYIDIYYMHAPDYETSIEESIETMSSLVKSGKIRYIGVSNYAAWQIADMLSICDKRNYIAPIITQNVYNPITRGIETELVPFLKAHDMGMAIYNPIAGGLLAGKHKPGQPAENTRFANNGAYFDRYWSDENFAAADKLTQIAGKCGLSILQLAMKWCAAQESVTSIISGVSRLAQIEQNIASIEGEPLDVETLLKCDDVWRSLAGTRFGYNR</sequence>
<dbReference type="Proteomes" id="UP001596047">
    <property type="component" value="Unassembled WGS sequence"/>
</dbReference>
<organism evidence="3 4">
    <name type="scientific">Paenibacillus solisilvae</name>
    <dbReference type="NCBI Taxonomy" id="2486751"/>
    <lineage>
        <taxon>Bacteria</taxon>
        <taxon>Bacillati</taxon>
        <taxon>Bacillota</taxon>
        <taxon>Bacilli</taxon>
        <taxon>Bacillales</taxon>
        <taxon>Paenibacillaceae</taxon>
        <taxon>Paenibacillus</taxon>
    </lineage>
</organism>
<keyword evidence="1" id="KW-0560">Oxidoreductase</keyword>
<dbReference type="Pfam" id="PF00248">
    <property type="entry name" value="Aldo_ket_red"/>
    <property type="match status" value="1"/>
</dbReference>
<protein>
    <submittedName>
        <fullName evidence="3">Aldo/keto reductase</fullName>
    </submittedName>
</protein>
<reference evidence="4" key="1">
    <citation type="journal article" date="2019" name="Int. J. Syst. Evol. Microbiol.">
        <title>The Global Catalogue of Microorganisms (GCM) 10K type strain sequencing project: providing services to taxonomists for standard genome sequencing and annotation.</title>
        <authorList>
            <consortium name="The Broad Institute Genomics Platform"/>
            <consortium name="The Broad Institute Genome Sequencing Center for Infectious Disease"/>
            <person name="Wu L."/>
            <person name="Ma J."/>
        </authorList>
    </citation>
    <scope>NUCLEOTIDE SEQUENCE [LARGE SCALE GENOMIC DNA]</scope>
    <source>
        <strain evidence="4">CGMCC 1.3240</strain>
    </source>
</reference>
<dbReference type="RefSeq" id="WP_379191946.1">
    <property type="nucleotide sequence ID" value="NZ_JBHSOW010000121.1"/>
</dbReference>
<evidence type="ECO:0000259" key="2">
    <source>
        <dbReference type="Pfam" id="PF00248"/>
    </source>
</evidence>
<keyword evidence="4" id="KW-1185">Reference proteome</keyword>
<evidence type="ECO:0000313" key="4">
    <source>
        <dbReference type="Proteomes" id="UP001596047"/>
    </source>
</evidence>
<comment type="caution">
    <text evidence="3">The sequence shown here is derived from an EMBL/GenBank/DDBJ whole genome shotgun (WGS) entry which is preliminary data.</text>
</comment>
<accession>A0ABW0W4Z2</accession>
<dbReference type="Gene3D" id="3.20.20.100">
    <property type="entry name" value="NADP-dependent oxidoreductase domain"/>
    <property type="match status" value="1"/>
</dbReference>
<dbReference type="PANTHER" id="PTHR43364">
    <property type="entry name" value="NADH-SPECIFIC METHYLGLYOXAL REDUCTASE-RELATED"/>
    <property type="match status" value="1"/>
</dbReference>